<proteinExistence type="predicted"/>
<organism evidence="1 2">
    <name type="scientific">Crucibulum laeve</name>
    <dbReference type="NCBI Taxonomy" id="68775"/>
    <lineage>
        <taxon>Eukaryota</taxon>
        <taxon>Fungi</taxon>
        <taxon>Dikarya</taxon>
        <taxon>Basidiomycota</taxon>
        <taxon>Agaricomycotina</taxon>
        <taxon>Agaricomycetes</taxon>
        <taxon>Agaricomycetidae</taxon>
        <taxon>Agaricales</taxon>
        <taxon>Agaricineae</taxon>
        <taxon>Nidulariaceae</taxon>
        <taxon>Crucibulum</taxon>
    </lineage>
</organism>
<dbReference type="Proteomes" id="UP000308652">
    <property type="component" value="Unassembled WGS sequence"/>
</dbReference>
<accession>A0A5C3MGZ0</accession>
<sequence length="108" mass="11931">MNGSNRKNTEGIFEGRAKHRTVCISNSYSLFYFHDGCVLISCGFHPKRIPQADIAFLSACETSTGDKILSKEAIHPSAEMLSTSYKSAMPRCGPNVVYKRIPCTSHIC</sequence>
<evidence type="ECO:0000313" key="2">
    <source>
        <dbReference type="Proteomes" id="UP000308652"/>
    </source>
</evidence>
<protein>
    <recommendedName>
        <fullName evidence="3">CHAT domain-containing protein</fullName>
    </recommendedName>
</protein>
<evidence type="ECO:0008006" key="3">
    <source>
        <dbReference type="Google" id="ProtNLM"/>
    </source>
</evidence>
<name>A0A5C3MGZ0_9AGAR</name>
<evidence type="ECO:0000313" key="1">
    <source>
        <dbReference type="EMBL" id="TFK40411.1"/>
    </source>
</evidence>
<keyword evidence="2" id="KW-1185">Reference proteome</keyword>
<dbReference type="OrthoDB" id="9991317at2759"/>
<reference evidence="1 2" key="1">
    <citation type="journal article" date="2019" name="Nat. Ecol. Evol.">
        <title>Megaphylogeny resolves global patterns of mushroom evolution.</title>
        <authorList>
            <person name="Varga T."/>
            <person name="Krizsan K."/>
            <person name="Foldi C."/>
            <person name="Dima B."/>
            <person name="Sanchez-Garcia M."/>
            <person name="Sanchez-Ramirez S."/>
            <person name="Szollosi G.J."/>
            <person name="Szarkandi J.G."/>
            <person name="Papp V."/>
            <person name="Albert L."/>
            <person name="Andreopoulos W."/>
            <person name="Angelini C."/>
            <person name="Antonin V."/>
            <person name="Barry K.W."/>
            <person name="Bougher N.L."/>
            <person name="Buchanan P."/>
            <person name="Buyck B."/>
            <person name="Bense V."/>
            <person name="Catcheside P."/>
            <person name="Chovatia M."/>
            <person name="Cooper J."/>
            <person name="Damon W."/>
            <person name="Desjardin D."/>
            <person name="Finy P."/>
            <person name="Geml J."/>
            <person name="Haridas S."/>
            <person name="Hughes K."/>
            <person name="Justo A."/>
            <person name="Karasinski D."/>
            <person name="Kautmanova I."/>
            <person name="Kiss B."/>
            <person name="Kocsube S."/>
            <person name="Kotiranta H."/>
            <person name="LaButti K.M."/>
            <person name="Lechner B.E."/>
            <person name="Liimatainen K."/>
            <person name="Lipzen A."/>
            <person name="Lukacs Z."/>
            <person name="Mihaltcheva S."/>
            <person name="Morgado L.N."/>
            <person name="Niskanen T."/>
            <person name="Noordeloos M.E."/>
            <person name="Ohm R.A."/>
            <person name="Ortiz-Santana B."/>
            <person name="Ovrebo C."/>
            <person name="Racz N."/>
            <person name="Riley R."/>
            <person name="Savchenko A."/>
            <person name="Shiryaev A."/>
            <person name="Soop K."/>
            <person name="Spirin V."/>
            <person name="Szebenyi C."/>
            <person name="Tomsovsky M."/>
            <person name="Tulloss R.E."/>
            <person name="Uehling J."/>
            <person name="Grigoriev I.V."/>
            <person name="Vagvolgyi C."/>
            <person name="Papp T."/>
            <person name="Martin F.M."/>
            <person name="Miettinen O."/>
            <person name="Hibbett D.S."/>
            <person name="Nagy L.G."/>
        </authorList>
    </citation>
    <scope>NUCLEOTIDE SEQUENCE [LARGE SCALE GENOMIC DNA]</scope>
    <source>
        <strain evidence="1 2">CBS 166.37</strain>
    </source>
</reference>
<dbReference type="EMBL" id="ML213597">
    <property type="protein sequence ID" value="TFK40411.1"/>
    <property type="molecule type" value="Genomic_DNA"/>
</dbReference>
<dbReference type="AlphaFoldDB" id="A0A5C3MGZ0"/>
<gene>
    <name evidence="1" type="ORF">BDQ12DRAFT_496562</name>
</gene>